<keyword evidence="5 6" id="KW-0665">Pyrimidine biosynthesis</keyword>
<feature type="binding site" evidence="6">
    <location>
        <position position="144"/>
    </location>
    <ligand>
        <name>Zn(2+)</name>
        <dbReference type="ChEBI" id="CHEBI:29105"/>
        <label>1</label>
    </ligand>
</feature>
<dbReference type="InterPro" id="IPR011059">
    <property type="entry name" value="Metal-dep_hydrolase_composite"/>
</dbReference>
<evidence type="ECO:0000256" key="3">
    <source>
        <dbReference type="ARBA" id="ARBA00022723"/>
    </source>
</evidence>
<dbReference type="NCBIfam" id="TIGR00857">
    <property type="entry name" value="pyrC_multi"/>
    <property type="match status" value="1"/>
</dbReference>
<dbReference type="InterPro" id="IPR004722">
    <property type="entry name" value="DHOase"/>
</dbReference>
<evidence type="ECO:0000313" key="8">
    <source>
        <dbReference type="EMBL" id="HIU20787.1"/>
    </source>
</evidence>
<comment type="catalytic activity">
    <reaction evidence="6">
        <text>(S)-dihydroorotate + H2O = N-carbamoyl-L-aspartate + H(+)</text>
        <dbReference type="Rhea" id="RHEA:24296"/>
        <dbReference type="ChEBI" id="CHEBI:15377"/>
        <dbReference type="ChEBI" id="CHEBI:15378"/>
        <dbReference type="ChEBI" id="CHEBI:30864"/>
        <dbReference type="ChEBI" id="CHEBI:32814"/>
        <dbReference type="EC" id="3.5.2.3"/>
    </reaction>
</comment>
<proteinExistence type="inferred from homology"/>
<dbReference type="PROSITE" id="PS00482">
    <property type="entry name" value="DIHYDROOROTASE_1"/>
    <property type="match status" value="1"/>
</dbReference>
<evidence type="ECO:0000256" key="6">
    <source>
        <dbReference type="HAMAP-Rule" id="MF_00220"/>
    </source>
</evidence>
<reference evidence="8" key="1">
    <citation type="submission" date="2020-10" db="EMBL/GenBank/DDBJ databases">
        <authorList>
            <person name="Gilroy R."/>
        </authorList>
    </citation>
    <scope>NUCLEOTIDE SEQUENCE</scope>
    <source>
        <strain evidence="8">1063</strain>
    </source>
</reference>
<keyword evidence="6" id="KW-0862">Zinc</keyword>
<feature type="binding site" evidence="6">
    <location>
        <position position="55"/>
    </location>
    <ligand>
        <name>Zn(2+)</name>
        <dbReference type="ChEBI" id="CHEBI:29105"/>
        <label>1</label>
    </ligand>
</feature>
<evidence type="ECO:0000256" key="2">
    <source>
        <dbReference type="ARBA" id="ARBA00010286"/>
    </source>
</evidence>
<dbReference type="EC" id="3.5.2.3" evidence="6"/>
<comment type="function">
    <text evidence="1 6">Catalyzes the reversible cyclization of carbamoyl aspartate to dihydroorotate.</text>
</comment>
<dbReference type="GO" id="GO:0008270">
    <property type="term" value="F:zinc ion binding"/>
    <property type="evidence" value="ECO:0007669"/>
    <property type="project" value="UniProtKB-UniRule"/>
</dbReference>
<feature type="binding site" evidence="6">
    <location>
        <position position="300"/>
    </location>
    <ligand>
        <name>substrate</name>
    </ligand>
</feature>
<protein>
    <recommendedName>
        <fullName evidence="6">Dihydroorotase</fullName>
        <shortName evidence="6">DHOase</shortName>
        <ecNumber evidence="6">3.5.2.3</ecNumber>
    </recommendedName>
</protein>
<organism evidence="8 9">
    <name type="scientific">Candidatus Limadaptatus stercorigallinarum</name>
    <dbReference type="NCBI Taxonomy" id="2840845"/>
    <lineage>
        <taxon>Bacteria</taxon>
        <taxon>Bacillati</taxon>
        <taxon>Bacillota</taxon>
        <taxon>Clostridia</taxon>
        <taxon>Eubacteriales</taxon>
        <taxon>Candidatus Limadaptatus</taxon>
    </lineage>
</organism>
<feature type="domain" description="Dihydroorotase catalytic" evidence="7">
    <location>
        <begin position="42"/>
        <end position="230"/>
    </location>
</feature>
<dbReference type="SUPFAM" id="SSF51556">
    <property type="entry name" value="Metallo-dependent hydrolases"/>
    <property type="match status" value="1"/>
</dbReference>
<evidence type="ECO:0000256" key="5">
    <source>
        <dbReference type="ARBA" id="ARBA00022975"/>
    </source>
</evidence>
<feature type="binding site" evidence="6">
    <location>
        <position position="144"/>
    </location>
    <ligand>
        <name>Zn(2+)</name>
        <dbReference type="ChEBI" id="CHEBI:29105"/>
        <label>2</label>
    </ligand>
</feature>
<dbReference type="SUPFAM" id="SSF51338">
    <property type="entry name" value="Composite domain of metallo-dependent hydrolases"/>
    <property type="match status" value="1"/>
</dbReference>
<evidence type="ECO:0000313" key="9">
    <source>
        <dbReference type="Proteomes" id="UP000824088"/>
    </source>
</evidence>
<dbReference type="Gene3D" id="2.30.40.10">
    <property type="entry name" value="Urease, subunit C, domain 1"/>
    <property type="match status" value="1"/>
</dbReference>
<dbReference type="InterPro" id="IPR002195">
    <property type="entry name" value="Dihydroorotase_CS"/>
</dbReference>
<comment type="cofactor">
    <cofactor evidence="6">
        <name>Zn(2+)</name>
        <dbReference type="ChEBI" id="CHEBI:29105"/>
    </cofactor>
    <text evidence="6">Binds 2 Zn(2+) ions per subunit.</text>
</comment>
<dbReference type="GO" id="GO:0044205">
    <property type="term" value="P:'de novo' UMP biosynthetic process"/>
    <property type="evidence" value="ECO:0007669"/>
    <property type="project" value="UniProtKB-UniRule"/>
</dbReference>
<evidence type="ECO:0000256" key="1">
    <source>
        <dbReference type="ARBA" id="ARBA00002368"/>
    </source>
</evidence>
<keyword evidence="4 6" id="KW-0378">Hydrolase</keyword>
<comment type="caution">
    <text evidence="8">The sequence shown here is derived from an EMBL/GenBank/DDBJ whole genome shotgun (WGS) entry which is preliminary data.</text>
</comment>
<dbReference type="HAMAP" id="MF_00220_B">
    <property type="entry name" value="PyrC_classI_B"/>
    <property type="match status" value="1"/>
</dbReference>
<feature type="active site" evidence="6">
    <location>
        <position position="296"/>
    </location>
</feature>
<comment type="caution">
    <text evidence="6">Lacks conserved residue(s) required for the propagation of feature annotation.</text>
</comment>
<reference evidence="8" key="2">
    <citation type="journal article" date="2021" name="PeerJ">
        <title>Extensive microbial diversity within the chicken gut microbiome revealed by metagenomics and culture.</title>
        <authorList>
            <person name="Gilroy R."/>
            <person name="Ravi A."/>
            <person name="Getino M."/>
            <person name="Pursley I."/>
            <person name="Horton D.L."/>
            <person name="Alikhan N.F."/>
            <person name="Baker D."/>
            <person name="Gharbi K."/>
            <person name="Hall N."/>
            <person name="Watson M."/>
            <person name="Adriaenssens E.M."/>
            <person name="Foster-Nyarko E."/>
            <person name="Jarju S."/>
            <person name="Secka A."/>
            <person name="Antonio M."/>
            <person name="Oren A."/>
            <person name="Chaudhuri R.R."/>
            <person name="La Ragione R."/>
            <person name="Hildebrand F."/>
            <person name="Pallen M.J."/>
        </authorList>
    </citation>
    <scope>NUCLEOTIDE SEQUENCE</scope>
    <source>
        <strain evidence="8">1063</strain>
    </source>
</reference>
<comment type="similarity">
    <text evidence="2 6">Belongs to the metallo-dependent hydrolases superfamily. DHOase family. Class I DHOase subfamily.</text>
</comment>
<dbReference type="InterPro" id="IPR024403">
    <property type="entry name" value="DHOase_cat"/>
</dbReference>
<dbReference type="CDD" id="cd01317">
    <property type="entry name" value="DHOase_IIa"/>
    <property type="match status" value="1"/>
</dbReference>
<gene>
    <name evidence="6" type="primary">pyrC</name>
    <name evidence="8" type="ORF">IAD51_00880</name>
</gene>
<dbReference type="InterPro" id="IPR050138">
    <property type="entry name" value="DHOase/Allantoinase_Hydrolase"/>
</dbReference>
<comment type="pathway">
    <text evidence="6">Pyrimidine metabolism; UMP biosynthesis via de novo pathway; (S)-dihydroorotate from bicarbonate: step 3/3.</text>
</comment>
<dbReference type="Gene3D" id="3.20.20.140">
    <property type="entry name" value="Metal-dependent hydrolases"/>
    <property type="match status" value="1"/>
</dbReference>
<accession>A0A9D1HRM7</accession>
<feature type="binding site" evidence="6">
    <location>
        <position position="87"/>
    </location>
    <ligand>
        <name>substrate</name>
    </ligand>
</feature>
<dbReference type="PANTHER" id="PTHR43668">
    <property type="entry name" value="ALLANTOINASE"/>
    <property type="match status" value="1"/>
</dbReference>
<dbReference type="Proteomes" id="UP000824088">
    <property type="component" value="Unassembled WGS sequence"/>
</dbReference>
<feature type="binding site" evidence="6">
    <location>
        <position position="269"/>
    </location>
    <ligand>
        <name>substrate</name>
    </ligand>
</feature>
<evidence type="ECO:0000256" key="4">
    <source>
        <dbReference type="ARBA" id="ARBA00022801"/>
    </source>
</evidence>
<feature type="binding site" evidence="6">
    <location>
        <position position="224"/>
    </location>
    <ligand>
        <name>Zn(2+)</name>
        <dbReference type="ChEBI" id="CHEBI:29105"/>
        <label>2</label>
    </ligand>
</feature>
<dbReference type="PROSITE" id="PS00483">
    <property type="entry name" value="DIHYDROOROTASE_2"/>
    <property type="match status" value="1"/>
</dbReference>
<dbReference type="GO" id="GO:0004151">
    <property type="term" value="F:dihydroorotase activity"/>
    <property type="evidence" value="ECO:0007669"/>
    <property type="project" value="UniProtKB-UniRule"/>
</dbReference>
<feature type="binding site" evidence="6">
    <location>
        <position position="171"/>
    </location>
    <ligand>
        <name>Zn(2+)</name>
        <dbReference type="ChEBI" id="CHEBI:29105"/>
        <label>2</label>
    </ligand>
</feature>
<dbReference type="EMBL" id="DVMN01000012">
    <property type="protein sequence ID" value="HIU20787.1"/>
    <property type="molecule type" value="Genomic_DNA"/>
</dbReference>
<name>A0A9D1HRM7_9FIRM</name>
<dbReference type="InterPro" id="IPR032466">
    <property type="entry name" value="Metal_Hydrolase"/>
</dbReference>
<feature type="binding site" evidence="6">
    <location>
        <position position="296"/>
    </location>
    <ligand>
        <name>Zn(2+)</name>
        <dbReference type="ChEBI" id="CHEBI:29105"/>
        <label>1</label>
    </ligand>
</feature>
<dbReference type="GO" id="GO:0005737">
    <property type="term" value="C:cytoplasm"/>
    <property type="evidence" value="ECO:0007669"/>
    <property type="project" value="TreeGrafter"/>
</dbReference>
<evidence type="ECO:0000259" key="7">
    <source>
        <dbReference type="Pfam" id="PF12890"/>
    </source>
</evidence>
<dbReference type="AlphaFoldDB" id="A0A9D1HRM7"/>
<keyword evidence="3 6" id="KW-0479">Metal-binding</keyword>
<dbReference type="PANTHER" id="PTHR43668:SF2">
    <property type="entry name" value="ALLANTOINASE"/>
    <property type="match status" value="1"/>
</dbReference>
<dbReference type="Pfam" id="PF12890">
    <property type="entry name" value="DHOase"/>
    <property type="match status" value="1"/>
</dbReference>
<dbReference type="GO" id="GO:0006145">
    <property type="term" value="P:purine nucleobase catabolic process"/>
    <property type="evidence" value="ECO:0007669"/>
    <property type="project" value="TreeGrafter"/>
</dbReference>
<feature type="binding site" evidence="6">
    <location>
        <position position="53"/>
    </location>
    <ligand>
        <name>Zn(2+)</name>
        <dbReference type="ChEBI" id="CHEBI:29105"/>
        <label>1</label>
    </ligand>
</feature>
<feature type="binding site" evidence="6">
    <location>
        <begin position="55"/>
        <end position="57"/>
    </location>
    <ligand>
        <name>substrate</name>
    </ligand>
</feature>
<dbReference type="GO" id="GO:0004038">
    <property type="term" value="F:allantoinase activity"/>
    <property type="evidence" value="ECO:0007669"/>
    <property type="project" value="TreeGrafter"/>
</dbReference>
<sequence length="415" mass="44700">MLAFENAVYYTTKGFRRGGITVEGGRVFLSPSEPVKEADVSGKIILPGLADVHVHLREPGFFYKESIATGSESGARAGYTALLAMPNLNPVPDSAAHLAPELDAIARTAVVGVHPYAALTVGEKGRELSAIEELAPCVAGFSDDGKGVQSAELMREAMLRVKACGKVVAAHCEEEELLNGGYIHDGAYAAAHGHRGIPSESEWRMVERDVALAEETGVKYHVCHVSTKESVDIVRRAKARGADVTCETAPHYLVLTEDDLEEDGRFKMNPPLRSAEDRAALIEGLRDGTVDMVATDHAPHSDEEKGRGLKDSAMGVIGLEFAFPVLYTELVLKGKISLARLIEAMSTAPARRFNLPTGDIYDGAPANLAVIDLSREWTVRGAESASKGSSTPFEGRKVRAKNVMTIYNGETVWKE</sequence>